<evidence type="ECO:0000313" key="3">
    <source>
        <dbReference type="Proteomes" id="UP000243250"/>
    </source>
</evidence>
<dbReference type="AlphaFoldDB" id="A0A1I6H6N4"/>
<name>A0A1I6H6N4_9EURY</name>
<accession>A0A1I6H6N4</accession>
<proteinExistence type="predicted"/>
<evidence type="ECO:0000313" key="2">
    <source>
        <dbReference type="EMBL" id="SFR49961.1"/>
    </source>
</evidence>
<feature type="transmembrane region" description="Helical" evidence="1">
    <location>
        <begin position="35"/>
        <end position="51"/>
    </location>
</feature>
<dbReference type="OrthoDB" id="285549at2157"/>
<dbReference type="EMBL" id="FOYS01000003">
    <property type="protein sequence ID" value="SFR49961.1"/>
    <property type="molecule type" value="Genomic_DNA"/>
</dbReference>
<dbReference type="RefSeq" id="WP_175501457.1">
    <property type="nucleotide sequence ID" value="NZ_FOYS01000003.1"/>
</dbReference>
<organism evidence="2 3">
    <name type="scientific">Halogeometricum limi</name>
    <dbReference type="NCBI Taxonomy" id="555875"/>
    <lineage>
        <taxon>Archaea</taxon>
        <taxon>Methanobacteriati</taxon>
        <taxon>Methanobacteriota</taxon>
        <taxon>Stenosarchaea group</taxon>
        <taxon>Halobacteria</taxon>
        <taxon>Halobacteriales</taxon>
        <taxon>Haloferacaceae</taxon>
        <taxon>Halogeometricum</taxon>
    </lineage>
</organism>
<keyword evidence="3" id="KW-1185">Reference proteome</keyword>
<reference evidence="3" key="1">
    <citation type="submission" date="2016-10" db="EMBL/GenBank/DDBJ databases">
        <authorList>
            <person name="Varghese N."/>
            <person name="Submissions S."/>
        </authorList>
    </citation>
    <scope>NUCLEOTIDE SEQUENCE [LARGE SCALE GENOMIC DNA]</scope>
    <source>
        <strain evidence="3">CGMCC 1.8711</strain>
    </source>
</reference>
<sequence>MRKRTTFVGLTAVVHVALAAWIRRDAGRRGIDPSPWDAVALVGGVLGVVGYRRSREN</sequence>
<keyword evidence="1" id="KW-0812">Transmembrane</keyword>
<evidence type="ECO:0000256" key="1">
    <source>
        <dbReference type="SAM" id="Phobius"/>
    </source>
</evidence>
<keyword evidence="1" id="KW-0472">Membrane</keyword>
<dbReference type="Proteomes" id="UP000243250">
    <property type="component" value="Unassembled WGS sequence"/>
</dbReference>
<keyword evidence="1" id="KW-1133">Transmembrane helix</keyword>
<protein>
    <submittedName>
        <fullName evidence="2">Uncharacterized protein</fullName>
    </submittedName>
</protein>
<dbReference type="STRING" id="555875.SAMN04488124_1828"/>
<gene>
    <name evidence="2" type="ORF">SAMN04488124_1828</name>
</gene>